<reference evidence="2 3" key="1">
    <citation type="submission" date="2011-04" db="EMBL/GenBank/DDBJ databases">
        <authorList>
            <person name="Muzny D."/>
            <person name="Qin X."/>
            <person name="Deng J."/>
            <person name="Jiang H."/>
            <person name="Liu Y."/>
            <person name="Qu J."/>
            <person name="Song X.-Z."/>
            <person name="Zhang L."/>
            <person name="Thornton R."/>
            <person name="Coyle M."/>
            <person name="Francisco L."/>
            <person name="Jackson L."/>
            <person name="Javaid M."/>
            <person name="Korchina V."/>
            <person name="Kovar C."/>
            <person name="Mata R."/>
            <person name="Mathew T."/>
            <person name="Ngo R."/>
            <person name="Nguyen L."/>
            <person name="Nguyen N."/>
            <person name="Okwuonu G."/>
            <person name="Ongeri F."/>
            <person name="Pham C."/>
            <person name="Simmons D."/>
            <person name="Wilczek-Boney K."/>
            <person name="Hale W."/>
            <person name="Jakkamsetti A."/>
            <person name="Pham P."/>
            <person name="Ruth R."/>
            <person name="San Lucas F."/>
            <person name="Warren J."/>
            <person name="Zhang J."/>
            <person name="Zhao Z."/>
            <person name="Zhou C."/>
            <person name="Zhu D."/>
            <person name="Lee S."/>
            <person name="Bess C."/>
            <person name="Blankenburg K."/>
            <person name="Forbes L."/>
            <person name="Fu Q."/>
            <person name="Gubbala S."/>
            <person name="Hirani K."/>
            <person name="Jayaseelan J.C."/>
            <person name="Lara F."/>
            <person name="Munidasa M."/>
            <person name="Palculict T."/>
            <person name="Patil S."/>
            <person name="Pu L.-L."/>
            <person name="Saada N."/>
            <person name="Tang L."/>
            <person name="Weissenberger G."/>
            <person name="Zhu Y."/>
            <person name="Hemphill L."/>
            <person name="Shang Y."/>
            <person name="Youmans B."/>
            <person name="Ayvaz T."/>
            <person name="Ross M."/>
            <person name="Santibanez J."/>
            <person name="Aqrawi P."/>
            <person name="Gross S."/>
            <person name="Joshi V."/>
            <person name="Fowler G."/>
            <person name="Nazareth L."/>
            <person name="Reid J."/>
            <person name="Worley K."/>
            <person name="Petrosino J."/>
            <person name="Highlander S."/>
            <person name="Gibbs R."/>
        </authorList>
    </citation>
    <scope>NUCLEOTIDE SEQUENCE [LARGE SCALE GENOMIC DNA]</scope>
    <source>
        <strain evidence="2 3">DSM 2778</strain>
    </source>
</reference>
<keyword evidence="3" id="KW-1185">Reference proteome</keyword>
<dbReference type="HOGENOM" id="CLU_1383336_0_0_9"/>
<evidence type="ECO:0000313" key="2">
    <source>
        <dbReference type="EMBL" id="EGK61631.1"/>
    </source>
</evidence>
<dbReference type="OrthoDB" id="1669061at2"/>
<proteinExistence type="predicted"/>
<evidence type="ECO:0000256" key="1">
    <source>
        <dbReference type="SAM" id="SignalP"/>
    </source>
</evidence>
<comment type="caution">
    <text evidence="2">The sequence shown here is derived from an EMBL/GenBank/DDBJ whole genome shotgun (WGS) entry which is preliminary data.</text>
</comment>
<dbReference type="AlphaFoldDB" id="F5RJN6"/>
<name>F5RJN6_9FIRM</name>
<dbReference type="eggNOG" id="ENOG5033T0U">
    <property type="taxonomic scope" value="Bacteria"/>
</dbReference>
<dbReference type="Proteomes" id="UP000004067">
    <property type="component" value="Unassembled WGS sequence"/>
</dbReference>
<gene>
    <name evidence="2" type="ORF">HMPREF9081_0471</name>
</gene>
<feature type="chain" id="PRO_5003325981" evidence="1">
    <location>
        <begin position="24"/>
        <end position="201"/>
    </location>
</feature>
<evidence type="ECO:0000313" key="3">
    <source>
        <dbReference type="Proteomes" id="UP000004067"/>
    </source>
</evidence>
<feature type="signal peptide" evidence="1">
    <location>
        <begin position="1"/>
        <end position="23"/>
    </location>
</feature>
<dbReference type="EMBL" id="AFHQ01000013">
    <property type="protein sequence ID" value="EGK61631.1"/>
    <property type="molecule type" value="Genomic_DNA"/>
</dbReference>
<protein>
    <submittedName>
        <fullName evidence="2">Uncharacterized protein</fullName>
    </submittedName>
</protein>
<accession>F5RJN6</accession>
<dbReference type="RefSeq" id="WP_006305312.1">
    <property type="nucleotide sequence ID" value="NZ_GL892076.1"/>
</dbReference>
<keyword evidence="1" id="KW-0732">Signal</keyword>
<sequence length="201" mass="21878">MLCRKIFCALAGAFLLILPFASAANAMLPTEQAEQLLVSRGLPFVVHETCADPSGAGLSLTQNTDSGENWLICSVGDAVFGAPLTVDLYDTGMYGDEYGNHSPAIFAGCFFQDTRGTEDDTLGVWEGVDHYLPVYYSYDVVDGQIMADNYISSARGTIDADHYDARIVSEEHTAAIHTFFELLPGLRAEVAYSHIAIDEMF</sequence>
<organism evidence="2 3">
    <name type="scientific">Centipeda periodontii DSM 2778</name>
    <dbReference type="NCBI Taxonomy" id="888060"/>
    <lineage>
        <taxon>Bacteria</taxon>
        <taxon>Bacillati</taxon>
        <taxon>Bacillota</taxon>
        <taxon>Negativicutes</taxon>
        <taxon>Selenomonadales</taxon>
        <taxon>Selenomonadaceae</taxon>
        <taxon>Centipeda</taxon>
    </lineage>
</organism>